<evidence type="ECO:0000313" key="7">
    <source>
        <dbReference type="EMBL" id="CAF5139350.1"/>
    </source>
</evidence>
<gene>
    <name evidence="7" type="ORF">BYL167_LOCUS69899</name>
    <name evidence="8" type="ORF">GIL414_LOCUS80173</name>
</gene>
<reference evidence="7" key="1">
    <citation type="submission" date="2021-02" db="EMBL/GenBank/DDBJ databases">
        <authorList>
            <person name="Nowell W R."/>
        </authorList>
    </citation>
    <scope>NUCLEOTIDE SEQUENCE</scope>
</reference>
<organism evidence="7 9">
    <name type="scientific">Rotaria magnacalcarata</name>
    <dbReference type="NCBI Taxonomy" id="392030"/>
    <lineage>
        <taxon>Eukaryota</taxon>
        <taxon>Metazoa</taxon>
        <taxon>Spiralia</taxon>
        <taxon>Gnathifera</taxon>
        <taxon>Rotifera</taxon>
        <taxon>Eurotatoria</taxon>
        <taxon>Bdelloidea</taxon>
        <taxon>Philodinida</taxon>
        <taxon>Philodinidae</taxon>
        <taxon>Rotaria</taxon>
    </lineage>
</organism>
<protein>
    <submittedName>
        <fullName evidence="7">Uncharacterized protein</fullName>
    </submittedName>
</protein>
<feature type="non-terminal residue" evidence="7">
    <location>
        <position position="1"/>
    </location>
</feature>
<dbReference type="Gene3D" id="1.20.1730.10">
    <property type="entry name" value="Sodium/glucose cotransporter"/>
    <property type="match status" value="1"/>
</dbReference>
<dbReference type="InterPro" id="IPR051163">
    <property type="entry name" value="Sodium:Solute_Symporter_SSF"/>
</dbReference>
<evidence type="ECO:0000256" key="1">
    <source>
        <dbReference type="ARBA" id="ARBA00004651"/>
    </source>
</evidence>
<name>A0A8S3FRA0_9BILA</name>
<proteinExistence type="predicted"/>
<dbReference type="EMBL" id="CAJOBJ010354211">
    <property type="protein sequence ID" value="CAF5212113.1"/>
    <property type="molecule type" value="Genomic_DNA"/>
</dbReference>
<dbReference type="Proteomes" id="UP000681967">
    <property type="component" value="Unassembled WGS sequence"/>
</dbReference>
<keyword evidence="6" id="KW-0739">Sodium transport</keyword>
<dbReference type="GO" id="GO:0005886">
    <property type="term" value="C:plasma membrane"/>
    <property type="evidence" value="ECO:0007669"/>
    <property type="project" value="UniProtKB-SubCell"/>
</dbReference>
<dbReference type="PANTHER" id="PTHR42985">
    <property type="entry name" value="SODIUM-COUPLED MONOCARBOXYLATE TRANSPORTER"/>
    <property type="match status" value="1"/>
</dbReference>
<dbReference type="EMBL" id="CAJOBH010251421">
    <property type="protein sequence ID" value="CAF5139350.1"/>
    <property type="molecule type" value="Genomic_DNA"/>
</dbReference>
<evidence type="ECO:0000256" key="3">
    <source>
        <dbReference type="ARBA" id="ARBA00022475"/>
    </source>
</evidence>
<dbReference type="PANTHER" id="PTHR42985:SF45">
    <property type="entry name" value="SODIUM_IODIDE COTRANSPORTER-LIKE"/>
    <property type="match status" value="1"/>
</dbReference>
<keyword evidence="2" id="KW-0813">Transport</keyword>
<dbReference type="GO" id="GO:0015293">
    <property type="term" value="F:symporter activity"/>
    <property type="evidence" value="ECO:0007669"/>
    <property type="project" value="TreeGrafter"/>
</dbReference>
<evidence type="ECO:0000256" key="2">
    <source>
        <dbReference type="ARBA" id="ARBA00022448"/>
    </source>
</evidence>
<evidence type="ECO:0000313" key="8">
    <source>
        <dbReference type="EMBL" id="CAF5212113.1"/>
    </source>
</evidence>
<sequence length="57" mass="6407">MRLNVSIDPRTRHTVWSLLIGGSINALATYGFNQAQVQRYKCIRSTRGAKQALFINA</sequence>
<comment type="caution">
    <text evidence="7">The sequence shown here is derived from an EMBL/GenBank/DDBJ whole genome shotgun (WGS) entry which is preliminary data.</text>
</comment>
<dbReference type="Proteomes" id="UP000681720">
    <property type="component" value="Unassembled WGS sequence"/>
</dbReference>
<comment type="subcellular location">
    <subcellularLocation>
        <location evidence="1">Cell membrane</location>
        <topology evidence="1">Multi-pass membrane protein</topology>
    </subcellularLocation>
</comment>
<dbReference type="AlphaFoldDB" id="A0A8S3FRA0"/>
<keyword evidence="3" id="KW-1003">Cell membrane</keyword>
<keyword evidence="4" id="KW-0915">Sodium</keyword>
<evidence type="ECO:0000256" key="6">
    <source>
        <dbReference type="ARBA" id="ARBA00023201"/>
    </source>
</evidence>
<evidence type="ECO:0000256" key="4">
    <source>
        <dbReference type="ARBA" id="ARBA00023053"/>
    </source>
</evidence>
<evidence type="ECO:0000313" key="9">
    <source>
        <dbReference type="Proteomes" id="UP000681967"/>
    </source>
</evidence>
<dbReference type="InterPro" id="IPR038377">
    <property type="entry name" value="Na/Glc_symporter_sf"/>
</dbReference>
<keyword evidence="5" id="KW-0406">Ion transport</keyword>
<keyword evidence="3" id="KW-0472">Membrane</keyword>
<accession>A0A8S3FRA0</accession>
<evidence type="ECO:0000256" key="5">
    <source>
        <dbReference type="ARBA" id="ARBA00023065"/>
    </source>
</evidence>
<dbReference type="GO" id="GO:0006814">
    <property type="term" value="P:sodium ion transport"/>
    <property type="evidence" value="ECO:0007669"/>
    <property type="project" value="UniProtKB-KW"/>
</dbReference>